<evidence type="ECO:0000259" key="3">
    <source>
        <dbReference type="PROSITE" id="PS50893"/>
    </source>
</evidence>
<protein>
    <submittedName>
        <fullName evidence="4">ATP-binding cassette domain-containing protein</fullName>
    </submittedName>
</protein>
<dbReference type="SUPFAM" id="SSF52540">
    <property type="entry name" value="P-loop containing nucleoside triphosphate hydrolases"/>
    <property type="match status" value="1"/>
</dbReference>
<comment type="caution">
    <text evidence="4">The sequence shown here is derived from an EMBL/GenBank/DDBJ whole genome shotgun (WGS) entry which is preliminary data.</text>
</comment>
<accession>A0ABX1ZN36</accession>
<dbReference type="EMBL" id="WHNZ01000036">
    <property type="protein sequence ID" value="NOV01509.1"/>
    <property type="molecule type" value="Genomic_DNA"/>
</dbReference>
<reference evidence="4 5" key="1">
    <citation type="submission" date="2019-10" db="EMBL/GenBank/DDBJ databases">
        <title>Description of Paenibacillus pedi sp. nov.</title>
        <authorList>
            <person name="Carlier A."/>
            <person name="Qi S."/>
        </authorList>
    </citation>
    <scope>NUCLEOTIDE SEQUENCE [LARGE SCALE GENOMIC DNA]</scope>
    <source>
        <strain evidence="4 5">LMG 31457</strain>
    </source>
</reference>
<dbReference type="InterPro" id="IPR003593">
    <property type="entry name" value="AAA+_ATPase"/>
</dbReference>
<dbReference type="PROSITE" id="PS50893">
    <property type="entry name" value="ABC_TRANSPORTER_2"/>
    <property type="match status" value="1"/>
</dbReference>
<dbReference type="PROSITE" id="PS00211">
    <property type="entry name" value="ABC_TRANSPORTER_1"/>
    <property type="match status" value="1"/>
</dbReference>
<keyword evidence="2 4" id="KW-0067">ATP-binding</keyword>
<evidence type="ECO:0000313" key="5">
    <source>
        <dbReference type="Proteomes" id="UP000618579"/>
    </source>
</evidence>
<dbReference type="Gene3D" id="3.40.50.300">
    <property type="entry name" value="P-loop containing nucleotide triphosphate hydrolases"/>
    <property type="match status" value="1"/>
</dbReference>
<dbReference type="InterPro" id="IPR003439">
    <property type="entry name" value="ABC_transporter-like_ATP-bd"/>
</dbReference>
<keyword evidence="5" id="KW-1185">Reference proteome</keyword>
<dbReference type="InterPro" id="IPR017871">
    <property type="entry name" value="ABC_transporter-like_CS"/>
</dbReference>
<evidence type="ECO:0000256" key="2">
    <source>
        <dbReference type="ARBA" id="ARBA00022840"/>
    </source>
</evidence>
<feature type="domain" description="ABC transporter" evidence="3">
    <location>
        <begin position="2"/>
        <end position="214"/>
    </location>
</feature>
<organism evidence="4 5">
    <name type="scientific">Paenibacillus planticolens</name>
    <dbReference type="NCBI Taxonomy" id="2654976"/>
    <lineage>
        <taxon>Bacteria</taxon>
        <taxon>Bacillati</taxon>
        <taxon>Bacillota</taxon>
        <taxon>Bacilli</taxon>
        <taxon>Bacillales</taxon>
        <taxon>Paenibacillaceae</taxon>
        <taxon>Paenibacillus</taxon>
    </lineage>
</organism>
<dbReference type="InterPro" id="IPR027417">
    <property type="entry name" value="P-loop_NTPase"/>
</dbReference>
<dbReference type="SMART" id="SM00382">
    <property type="entry name" value="AAA"/>
    <property type="match status" value="1"/>
</dbReference>
<dbReference type="GO" id="GO:0005524">
    <property type="term" value="F:ATP binding"/>
    <property type="evidence" value="ECO:0007669"/>
    <property type="project" value="UniProtKB-KW"/>
</dbReference>
<dbReference type="PANTHER" id="PTHR42798:SF2">
    <property type="entry name" value="ABC TRANSPORTER ATP-BINDING PROTEIN MG467-RELATED"/>
    <property type="match status" value="1"/>
</dbReference>
<gene>
    <name evidence="4" type="ORF">GC097_15940</name>
</gene>
<evidence type="ECO:0000256" key="1">
    <source>
        <dbReference type="ARBA" id="ARBA00022741"/>
    </source>
</evidence>
<name>A0ABX1ZN36_9BACL</name>
<dbReference type="Pfam" id="PF00005">
    <property type="entry name" value="ABC_tran"/>
    <property type="match status" value="1"/>
</dbReference>
<sequence>MIKTSDLKKVYSDGETKINIQDIEFEKGKSYCILGPSGCGKSTLLNIIAGVVKPTTGDVHIQLSDSTIQLSNMSQGQLDKFRSNHVGYISQDFSLLDSFTIMDNMKLASKVGTVVNSPETAIEWVGLARKAKSKVKDLSGGEKQRVSIARALIRNPEIMLCDEPTASLNTKLAHEIIELLVSSHKQSGNTLIVVTHDDRLVSYFDHTVRFDSLLK</sequence>
<evidence type="ECO:0000313" key="4">
    <source>
        <dbReference type="EMBL" id="NOV01509.1"/>
    </source>
</evidence>
<dbReference type="Proteomes" id="UP000618579">
    <property type="component" value="Unassembled WGS sequence"/>
</dbReference>
<keyword evidence="1" id="KW-0547">Nucleotide-binding</keyword>
<dbReference type="RefSeq" id="WP_171684341.1">
    <property type="nucleotide sequence ID" value="NZ_WHNZ01000036.1"/>
</dbReference>
<proteinExistence type="predicted"/>
<dbReference type="PANTHER" id="PTHR42798">
    <property type="entry name" value="LIPOPROTEIN-RELEASING SYSTEM ATP-BINDING PROTEIN LOLD"/>
    <property type="match status" value="1"/>
</dbReference>